<dbReference type="OrthoDB" id="659166at2759"/>
<evidence type="ECO:0000313" key="1">
    <source>
        <dbReference type="EnsemblPlants" id="TraesCSU02G048900.2"/>
    </source>
</evidence>
<dbReference type="AlphaFoldDB" id="A0A3B6TZN0"/>
<dbReference type="Proteomes" id="UP000019116">
    <property type="component" value="Chromosome Un"/>
</dbReference>
<dbReference type="EnsemblPlants" id="TraesCSU02G048900.2">
    <property type="protein sequence ID" value="TraesCSU02G048900.2"/>
    <property type="gene ID" value="TraesCSU02G048900"/>
</dbReference>
<keyword evidence="2" id="KW-1185">Reference proteome</keyword>
<accession>A0A3B6TZN0</accession>
<sequence length="103" mass="12334">MFWRKKNKHQVLCMHHHTRHLPSQYFQVHYTKENPMDYINLDDDTLKIRLADGNVHDDYRIMLGTDKRATITCHRAHIREGDICAFRFKVTENAAFLSPCHRL</sequence>
<dbReference type="Gramene" id="TraesCSU02G048900.2">
    <property type="protein sequence ID" value="TraesCSU02G048900.2"/>
    <property type="gene ID" value="TraesCSU02G048900"/>
</dbReference>
<name>A0A3B6TZN0_WHEAT</name>
<evidence type="ECO:0000313" key="2">
    <source>
        <dbReference type="Proteomes" id="UP000019116"/>
    </source>
</evidence>
<reference evidence="1" key="2">
    <citation type="submission" date="2018-10" db="UniProtKB">
        <authorList>
            <consortium name="EnsemblPlants"/>
        </authorList>
    </citation>
    <scope>IDENTIFICATION</scope>
</reference>
<organism evidence="1">
    <name type="scientific">Triticum aestivum</name>
    <name type="common">Wheat</name>
    <dbReference type="NCBI Taxonomy" id="4565"/>
    <lineage>
        <taxon>Eukaryota</taxon>
        <taxon>Viridiplantae</taxon>
        <taxon>Streptophyta</taxon>
        <taxon>Embryophyta</taxon>
        <taxon>Tracheophyta</taxon>
        <taxon>Spermatophyta</taxon>
        <taxon>Magnoliopsida</taxon>
        <taxon>Liliopsida</taxon>
        <taxon>Poales</taxon>
        <taxon>Poaceae</taxon>
        <taxon>BOP clade</taxon>
        <taxon>Pooideae</taxon>
        <taxon>Triticodae</taxon>
        <taxon>Triticeae</taxon>
        <taxon>Triticinae</taxon>
        <taxon>Triticum</taxon>
    </lineage>
</organism>
<reference evidence="1" key="1">
    <citation type="submission" date="2018-08" db="EMBL/GenBank/DDBJ databases">
        <authorList>
            <person name="Rossello M."/>
        </authorList>
    </citation>
    <scope>NUCLEOTIDE SEQUENCE [LARGE SCALE GENOMIC DNA]</scope>
    <source>
        <strain evidence="1">cv. Chinese Spring</strain>
    </source>
</reference>
<protein>
    <submittedName>
        <fullName evidence="1">Uncharacterized protein</fullName>
    </submittedName>
</protein>
<proteinExistence type="predicted"/>